<dbReference type="AlphaFoldDB" id="A0A7J7KE50"/>
<accession>A0A7J7KE50</accession>
<proteinExistence type="predicted"/>
<sequence>MNAFSRHSDNADVIVLFPEDGISSIQKAQLTSFDHPNCKALGIKGDFDFCQSAIKSIFENKELESLYADKFGYRLSSANSINFARLLPQIVYHAFSYLLMVKHRHIPMGQLIDVCVPTGNFGNILGAYYAKKMGIPIRNLVVACNENNIVHDFFSCGEYNISNRVLHKTASPAIDILKSSNLERYIFEAGKKRISTANLFDELEKHKKFEIDCKSELFRTIQQDFLTGWCSSDESLHTIKDVFRRTGYLMDPHTGVAKNVADQLSLGSEVPVVIAATAHFSKFSEAILDTFDIQKSSATSKPHDLMAKALTLSDFPKKHHRLAQDVALPRIHTEVLEAKQSHIIAEIEKFISRKDSPIK</sequence>
<evidence type="ECO:0000313" key="2">
    <source>
        <dbReference type="Proteomes" id="UP000593567"/>
    </source>
</evidence>
<dbReference type="EMBL" id="VXIV02000825">
    <property type="protein sequence ID" value="KAF6035816.1"/>
    <property type="molecule type" value="Genomic_DNA"/>
</dbReference>
<dbReference type="GO" id="GO:0005737">
    <property type="term" value="C:cytoplasm"/>
    <property type="evidence" value="ECO:0007669"/>
    <property type="project" value="TreeGrafter"/>
</dbReference>
<name>A0A7J7KE50_BUGNE</name>
<protein>
    <submittedName>
        <fullName evidence="1">THNSL1</fullName>
    </submittedName>
</protein>
<dbReference type="InterPro" id="IPR036052">
    <property type="entry name" value="TrpB-like_PALP_sf"/>
</dbReference>
<dbReference type="OrthoDB" id="5203861at2759"/>
<gene>
    <name evidence="1" type="ORF">EB796_005866</name>
</gene>
<dbReference type="SUPFAM" id="SSF53686">
    <property type="entry name" value="Tryptophan synthase beta subunit-like PLP-dependent enzymes"/>
    <property type="match status" value="1"/>
</dbReference>
<keyword evidence="2" id="KW-1185">Reference proteome</keyword>
<dbReference type="Proteomes" id="UP000593567">
    <property type="component" value="Unassembled WGS sequence"/>
</dbReference>
<dbReference type="Gene3D" id="3.40.50.1100">
    <property type="match status" value="2"/>
</dbReference>
<evidence type="ECO:0000313" key="1">
    <source>
        <dbReference type="EMBL" id="KAF6035816.1"/>
    </source>
</evidence>
<comment type="caution">
    <text evidence="1">The sequence shown here is derived from an EMBL/GenBank/DDBJ whole genome shotgun (WGS) entry which is preliminary data.</text>
</comment>
<organism evidence="1 2">
    <name type="scientific">Bugula neritina</name>
    <name type="common">Brown bryozoan</name>
    <name type="synonym">Sertularia neritina</name>
    <dbReference type="NCBI Taxonomy" id="10212"/>
    <lineage>
        <taxon>Eukaryota</taxon>
        <taxon>Metazoa</taxon>
        <taxon>Spiralia</taxon>
        <taxon>Lophotrochozoa</taxon>
        <taxon>Bryozoa</taxon>
        <taxon>Gymnolaemata</taxon>
        <taxon>Cheilostomatida</taxon>
        <taxon>Flustrina</taxon>
        <taxon>Buguloidea</taxon>
        <taxon>Bugulidae</taxon>
        <taxon>Bugula</taxon>
    </lineage>
</organism>
<reference evidence="1" key="1">
    <citation type="submission" date="2020-06" db="EMBL/GenBank/DDBJ databases">
        <title>Draft genome of Bugula neritina, a colonial animal packing powerful symbionts and potential medicines.</title>
        <authorList>
            <person name="Rayko M."/>
        </authorList>
    </citation>
    <scope>NUCLEOTIDE SEQUENCE [LARGE SCALE GENOMIC DNA]</scope>
    <source>
        <strain evidence="1">Kwan_BN1</strain>
    </source>
</reference>
<dbReference type="PANTHER" id="PTHR43515:SF1">
    <property type="entry name" value="THREONINE SYNTHASE-LIKE 1"/>
    <property type="match status" value="1"/>
</dbReference>
<dbReference type="PANTHER" id="PTHR43515">
    <property type="entry name" value="THREONINE SYNTHASE-LIKE 1"/>
    <property type="match status" value="1"/>
</dbReference>